<dbReference type="eggNOG" id="ENOG502QVJD">
    <property type="taxonomic scope" value="Eukaryota"/>
</dbReference>
<dbReference type="AlphaFoldDB" id="A0A0E0K4J8"/>
<dbReference type="PANTHER" id="PTHR31579:SF42">
    <property type="entry name" value="DUF506 FAMILY PROTEIN (DUF506)"/>
    <property type="match status" value="1"/>
</dbReference>
<dbReference type="PANTHER" id="PTHR31579">
    <property type="entry name" value="OS03G0796600 PROTEIN"/>
    <property type="match status" value="1"/>
</dbReference>
<reference evidence="1" key="2">
    <citation type="submission" date="2018-05" db="EMBL/GenBank/DDBJ databases">
        <title>OpunRS2 (Oryza punctata Reference Sequence Version 2).</title>
        <authorList>
            <person name="Zhang J."/>
            <person name="Kudrna D."/>
            <person name="Lee S."/>
            <person name="Talag J."/>
            <person name="Welchert J."/>
            <person name="Wing R.A."/>
        </authorList>
    </citation>
    <scope>NUCLEOTIDE SEQUENCE [LARGE SCALE GENOMIC DNA]</scope>
</reference>
<evidence type="ECO:0008006" key="3">
    <source>
        <dbReference type="Google" id="ProtNLM"/>
    </source>
</evidence>
<dbReference type="STRING" id="4537.A0A0E0K4J8"/>
<proteinExistence type="predicted"/>
<sequence length="297" mass="32021">MAYKKATAVLDEAARARLRGPFASDAAFLGREDDGGVDDDDDLVDLVHEFYDDGEYGERGADGMARDSVSSRKSTEWKDALCGALADAMSDASAARIRAEAERAVRDAGRPGAVCNGEVIRKRVVERLRARGFDAGVCRSSWERTSSVPAGSHEYVDVTAATTAGRRARYIVEISVAGEFEIARPSAEYQDLLLSLPLVLVATPEAFRGVAAAMCAAAAESIRGAGMHLPPWRRARYVQAKWSAPYERVVAAVTAPPEGARTAPSGGRKRCGMEIGRREMAIGKERLVSMRPLFRGL</sequence>
<dbReference type="EnsemblPlants" id="OPUNC02G28110.1">
    <property type="protein sequence ID" value="OPUNC02G28110.1"/>
    <property type="gene ID" value="OPUNC02G28110"/>
</dbReference>
<name>A0A0E0K4J8_ORYPU</name>
<keyword evidence="2" id="KW-1185">Reference proteome</keyword>
<protein>
    <recommendedName>
        <fullName evidence="3">DUF506 family protein</fullName>
    </recommendedName>
</protein>
<accession>A0A0E0K4J8</accession>
<dbReference type="Pfam" id="PF04720">
    <property type="entry name" value="PDDEXK_6"/>
    <property type="match status" value="1"/>
</dbReference>
<dbReference type="Proteomes" id="UP000026962">
    <property type="component" value="Chromosome 2"/>
</dbReference>
<dbReference type="OMA" id="RWERFGN"/>
<reference evidence="1" key="1">
    <citation type="submission" date="2015-04" db="UniProtKB">
        <authorList>
            <consortium name="EnsemblPlants"/>
        </authorList>
    </citation>
    <scope>IDENTIFICATION</scope>
</reference>
<dbReference type="Gramene" id="OPUNC02G28110.1">
    <property type="protein sequence ID" value="OPUNC02G28110.1"/>
    <property type="gene ID" value="OPUNC02G28110"/>
</dbReference>
<dbReference type="HOGENOM" id="CLU_042726_1_0_1"/>
<dbReference type="NCBIfam" id="TIGR01615">
    <property type="entry name" value="A_thal_3542"/>
    <property type="match status" value="1"/>
</dbReference>
<organism evidence="1">
    <name type="scientific">Oryza punctata</name>
    <name type="common">Red rice</name>
    <dbReference type="NCBI Taxonomy" id="4537"/>
    <lineage>
        <taxon>Eukaryota</taxon>
        <taxon>Viridiplantae</taxon>
        <taxon>Streptophyta</taxon>
        <taxon>Embryophyta</taxon>
        <taxon>Tracheophyta</taxon>
        <taxon>Spermatophyta</taxon>
        <taxon>Magnoliopsida</taxon>
        <taxon>Liliopsida</taxon>
        <taxon>Poales</taxon>
        <taxon>Poaceae</taxon>
        <taxon>BOP clade</taxon>
        <taxon>Oryzoideae</taxon>
        <taxon>Oryzeae</taxon>
        <taxon>Oryzinae</taxon>
        <taxon>Oryza</taxon>
    </lineage>
</organism>
<evidence type="ECO:0000313" key="1">
    <source>
        <dbReference type="EnsemblPlants" id="OPUNC02G28110.1"/>
    </source>
</evidence>
<evidence type="ECO:0000313" key="2">
    <source>
        <dbReference type="Proteomes" id="UP000026962"/>
    </source>
</evidence>
<dbReference type="InterPro" id="IPR006502">
    <property type="entry name" value="PDDEXK-like"/>
</dbReference>